<dbReference type="AlphaFoldDB" id="A0A2N5M0M8"/>
<dbReference type="OrthoDB" id="9803476at2"/>
<comment type="similarity">
    <text evidence="1">Belongs to the AHA1 family.</text>
</comment>
<dbReference type="CDD" id="cd07814">
    <property type="entry name" value="SRPBCC_CalC_Aha1-like"/>
    <property type="match status" value="1"/>
</dbReference>
<organism evidence="3 4">
    <name type="scientific">Peribacillus deserti</name>
    <dbReference type="NCBI Taxonomy" id="673318"/>
    <lineage>
        <taxon>Bacteria</taxon>
        <taxon>Bacillati</taxon>
        <taxon>Bacillota</taxon>
        <taxon>Bacilli</taxon>
        <taxon>Bacillales</taxon>
        <taxon>Bacillaceae</taxon>
        <taxon>Peribacillus</taxon>
    </lineage>
</organism>
<evidence type="ECO:0000313" key="4">
    <source>
        <dbReference type="Proteomes" id="UP000234748"/>
    </source>
</evidence>
<dbReference type="Gene3D" id="3.30.530.20">
    <property type="match status" value="1"/>
</dbReference>
<accession>A0A2N5M0M8</accession>
<comment type="caution">
    <text evidence="3">The sequence shown here is derived from an EMBL/GenBank/DDBJ whole genome shotgun (WGS) entry which is preliminary data.</text>
</comment>
<protein>
    <submittedName>
        <fullName evidence="3">ATPase</fullName>
    </submittedName>
</protein>
<keyword evidence="4" id="KW-1185">Reference proteome</keyword>
<evidence type="ECO:0000256" key="1">
    <source>
        <dbReference type="ARBA" id="ARBA00006817"/>
    </source>
</evidence>
<dbReference type="SUPFAM" id="SSF55961">
    <property type="entry name" value="Bet v1-like"/>
    <property type="match status" value="1"/>
</dbReference>
<evidence type="ECO:0000313" key="3">
    <source>
        <dbReference type="EMBL" id="PLT27910.1"/>
    </source>
</evidence>
<sequence>MIMNMSITLPDLSTRPFSLTIERAMKCSREILFQAWTKHFDQWFAVPGSVIMQGETNTAFFFETSFEGKRHPHYGRFLRIEKDQLVEITWVTGAGGTMGAETVVTVEFEADGAGTLLRLTHAGFQDDISRNQHKEAWPMVLEHLDKCMMK</sequence>
<gene>
    <name evidence="3" type="ORF">CUU66_21505</name>
</gene>
<reference evidence="3 4" key="1">
    <citation type="submission" date="2017-11" db="EMBL/GenBank/DDBJ databases">
        <title>Comparitive Functional Genomics of Dry Heat Resistant strains isolated from the Viking Spacecraft.</title>
        <authorList>
            <person name="Seuylemezian A."/>
            <person name="Cooper K."/>
            <person name="Vaishampayan P."/>
        </authorList>
    </citation>
    <scope>NUCLEOTIDE SEQUENCE [LARGE SCALE GENOMIC DNA]</scope>
    <source>
        <strain evidence="3 4">V1-29</strain>
    </source>
</reference>
<dbReference type="EMBL" id="PGUY01000073">
    <property type="protein sequence ID" value="PLT27910.1"/>
    <property type="molecule type" value="Genomic_DNA"/>
</dbReference>
<feature type="domain" description="Activator of Hsp90 ATPase homologue 1/2-like C-terminal" evidence="2">
    <location>
        <begin position="27"/>
        <end position="148"/>
    </location>
</feature>
<dbReference type="Proteomes" id="UP000234748">
    <property type="component" value="Unassembled WGS sequence"/>
</dbReference>
<evidence type="ECO:0000259" key="2">
    <source>
        <dbReference type="Pfam" id="PF08327"/>
    </source>
</evidence>
<dbReference type="Pfam" id="PF08327">
    <property type="entry name" value="AHSA1"/>
    <property type="match status" value="1"/>
</dbReference>
<name>A0A2N5M0M8_9BACI</name>
<proteinExistence type="inferred from homology"/>
<dbReference type="InterPro" id="IPR023393">
    <property type="entry name" value="START-like_dom_sf"/>
</dbReference>
<dbReference type="InterPro" id="IPR013538">
    <property type="entry name" value="ASHA1/2-like_C"/>
</dbReference>